<dbReference type="GO" id="GO:0005634">
    <property type="term" value="C:nucleus"/>
    <property type="evidence" value="ECO:0007669"/>
    <property type="project" value="UniProtKB-SubCell"/>
</dbReference>
<organism evidence="10 11">
    <name type="scientific">Daucus carota subsp. sativus</name>
    <name type="common">Carrot</name>
    <dbReference type="NCBI Taxonomy" id="79200"/>
    <lineage>
        <taxon>Eukaryota</taxon>
        <taxon>Viridiplantae</taxon>
        <taxon>Streptophyta</taxon>
        <taxon>Embryophyta</taxon>
        <taxon>Tracheophyta</taxon>
        <taxon>Spermatophyta</taxon>
        <taxon>Magnoliopsida</taxon>
        <taxon>eudicotyledons</taxon>
        <taxon>Gunneridae</taxon>
        <taxon>Pentapetalae</taxon>
        <taxon>asterids</taxon>
        <taxon>campanulids</taxon>
        <taxon>Apiales</taxon>
        <taxon>Apiaceae</taxon>
        <taxon>Apioideae</taxon>
        <taxon>Scandiceae</taxon>
        <taxon>Daucinae</taxon>
        <taxon>Daucus</taxon>
        <taxon>Daucus sect. Daucus</taxon>
    </lineage>
</organism>
<evidence type="ECO:0000256" key="3">
    <source>
        <dbReference type="ARBA" id="ARBA00008430"/>
    </source>
</evidence>
<evidence type="ECO:0000256" key="1">
    <source>
        <dbReference type="ARBA" id="ARBA00004123"/>
    </source>
</evidence>
<accession>A0AAF0X145</accession>
<dbReference type="PROSITE" id="PS50053">
    <property type="entry name" value="UBIQUITIN_2"/>
    <property type="match status" value="5"/>
</dbReference>
<feature type="domain" description="Ubiquitin-like" evidence="9">
    <location>
        <begin position="151"/>
        <end position="193"/>
    </location>
</feature>
<feature type="domain" description="Ubiquitin-like" evidence="9">
    <location>
        <begin position="90"/>
        <end position="136"/>
    </location>
</feature>
<name>A0AAF0X145_DAUCS</name>
<dbReference type="GO" id="GO:0003729">
    <property type="term" value="F:mRNA binding"/>
    <property type="evidence" value="ECO:0007669"/>
    <property type="project" value="UniProtKB-ARBA"/>
</dbReference>
<keyword evidence="11" id="KW-1185">Reference proteome</keyword>
<feature type="domain" description="Ubiquitin-like" evidence="9">
    <location>
        <begin position="205"/>
        <end position="312"/>
    </location>
</feature>
<sequence length="379" mass="42663">MLKQIFIKTLAGKMITLKVKSSDTIDNVKAKIQDKEGRSPNQQRLIFAGKQLEDGRTLADYNIQKESTLHLVLRLRGGLSSLNSGQGGDLPPNQQRLIFAGKQLEDGRTLVDTISRRSLLIHLESTLHLVLYLRGGMRIFVKTLTGKTITLESQDKEEIPPDQRRLIFAGKQLEDGRTLADYNIQKDSTLHLVPFFVVVIKFKGMQIFVKTLTSKTITLERLIFAGKQHEDGRTLTDFNIQKESTLHLVLHLRGGMQIFVKTITLKIQEEGIPPDQQRLIFAGKQLEHGRILAGYNIPKVSSLHLVLCLYGGYQQIFVKTLTGKMITLEVKSSDTIDIVKAKIQDKEGISKSAKTLADYNIQKESTLHLVPRLRGGYQV</sequence>
<reference evidence="10" key="1">
    <citation type="journal article" date="2016" name="Nat. Genet.">
        <title>A high-quality carrot genome assembly provides new insights into carotenoid accumulation and asterid genome evolution.</title>
        <authorList>
            <person name="Iorizzo M."/>
            <person name="Ellison S."/>
            <person name="Senalik D."/>
            <person name="Zeng P."/>
            <person name="Satapoomin P."/>
            <person name="Huang J."/>
            <person name="Bowman M."/>
            <person name="Iovene M."/>
            <person name="Sanseverino W."/>
            <person name="Cavagnaro P."/>
            <person name="Yildiz M."/>
            <person name="Macko-Podgorni A."/>
            <person name="Moranska E."/>
            <person name="Grzebelus E."/>
            <person name="Grzebelus D."/>
            <person name="Ashrafi H."/>
            <person name="Zheng Z."/>
            <person name="Cheng S."/>
            <person name="Spooner D."/>
            <person name="Van Deynze A."/>
            <person name="Simon P."/>
        </authorList>
    </citation>
    <scope>NUCLEOTIDE SEQUENCE</scope>
    <source>
        <tissue evidence="10">Leaf</tissue>
    </source>
</reference>
<dbReference type="FunFam" id="3.10.20.90:FF:000469">
    <property type="entry name" value="Polyubiquitin-C"/>
    <property type="match status" value="1"/>
</dbReference>
<proteinExistence type="inferred from homology"/>
<dbReference type="AlphaFoldDB" id="A0AAF0X145"/>
<keyword evidence="7" id="KW-0832">Ubl conjugation</keyword>
<dbReference type="InterPro" id="IPR029071">
    <property type="entry name" value="Ubiquitin-like_domsf"/>
</dbReference>
<evidence type="ECO:0000256" key="7">
    <source>
        <dbReference type="ARBA" id="ARBA00022843"/>
    </source>
</evidence>
<feature type="domain" description="Ubiquitin-like" evidence="9">
    <location>
        <begin position="3"/>
        <end position="78"/>
    </location>
</feature>
<evidence type="ECO:0000259" key="9">
    <source>
        <dbReference type="PROSITE" id="PS50053"/>
    </source>
</evidence>
<dbReference type="SUPFAM" id="SSF54236">
    <property type="entry name" value="Ubiquitin-like"/>
    <property type="match status" value="6"/>
</dbReference>
<comment type="similarity">
    <text evidence="3">Belongs to the ubiquitin family.</text>
</comment>
<evidence type="ECO:0000256" key="8">
    <source>
        <dbReference type="ARBA" id="ARBA00023242"/>
    </source>
</evidence>
<gene>
    <name evidence="10" type="ORF">DCAR_0418101</name>
</gene>
<feature type="domain" description="Ubiquitin-like" evidence="9">
    <location>
        <begin position="314"/>
        <end position="356"/>
    </location>
</feature>
<dbReference type="Pfam" id="PF00240">
    <property type="entry name" value="ubiquitin"/>
    <property type="match status" value="6"/>
</dbReference>
<dbReference type="GO" id="GO:0005737">
    <property type="term" value="C:cytoplasm"/>
    <property type="evidence" value="ECO:0007669"/>
    <property type="project" value="UniProtKB-SubCell"/>
</dbReference>
<dbReference type="InterPro" id="IPR000626">
    <property type="entry name" value="Ubiquitin-like_dom"/>
</dbReference>
<dbReference type="InterPro" id="IPR019956">
    <property type="entry name" value="Ubiquitin_dom"/>
</dbReference>
<keyword evidence="6" id="KW-0677">Repeat</keyword>
<evidence type="ECO:0000313" key="11">
    <source>
        <dbReference type="Proteomes" id="UP000077755"/>
    </source>
</evidence>
<dbReference type="PANTHER" id="PTHR10666">
    <property type="entry name" value="UBIQUITIN"/>
    <property type="match status" value="1"/>
</dbReference>
<evidence type="ECO:0000313" key="10">
    <source>
        <dbReference type="EMBL" id="WOG98756.1"/>
    </source>
</evidence>
<keyword evidence="4" id="KW-0963">Cytoplasm</keyword>
<evidence type="ECO:0000256" key="5">
    <source>
        <dbReference type="ARBA" id="ARBA00022499"/>
    </source>
</evidence>
<protein>
    <recommendedName>
        <fullName evidence="9">Ubiquitin-like domain-containing protein</fullName>
    </recommendedName>
</protein>
<dbReference type="InterPro" id="IPR050158">
    <property type="entry name" value="Ubiquitin_ubiquitin-like"/>
</dbReference>
<dbReference type="Gene3D" id="3.10.20.90">
    <property type="entry name" value="Phosphatidylinositol 3-kinase Catalytic Subunit, Chain A, domain 1"/>
    <property type="match status" value="7"/>
</dbReference>
<dbReference type="FunFam" id="3.10.20.90:FF:000009">
    <property type="entry name" value="Ubiquitin-60S ribosomal protein"/>
    <property type="match status" value="1"/>
</dbReference>
<dbReference type="EMBL" id="CP093346">
    <property type="protein sequence ID" value="WOG98756.1"/>
    <property type="molecule type" value="Genomic_DNA"/>
</dbReference>
<dbReference type="SMART" id="SM00213">
    <property type="entry name" value="UBQ"/>
    <property type="match status" value="5"/>
</dbReference>
<dbReference type="Proteomes" id="UP000077755">
    <property type="component" value="Chromosome 4"/>
</dbReference>
<evidence type="ECO:0000256" key="2">
    <source>
        <dbReference type="ARBA" id="ARBA00004496"/>
    </source>
</evidence>
<evidence type="ECO:0000256" key="4">
    <source>
        <dbReference type="ARBA" id="ARBA00022490"/>
    </source>
</evidence>
<dbReference type="PRINTS" id="PR00348">
    <property type="entry name" value="UBIQUITIN"/>
</dbReference>
<comment type="subcellular location">
    <subcellularLocation>
        <location evidence="2">Cytoplasm</location>
    </subcellularLocation>
    <subcellularLocation>
        <location evidence="1">Nucleus</location>
    </subcellularLocation>
</comment>
<evidence type="ECO:0000256" key="6">
    <source>
        <dbReference type="ARBA" id="ARBA00022737"/>
    </source>
</evidence>
<keyword evidence="8" id="KW-0539">Nucleus</keyword>
<reference evidence="10" key="2">
    <citation type="submission" date="2022-03" db="EMBL/GenBank/DDBJ databases">
        <title>Draft title - Genomic analysis of global carrot germplasm unveils the trajectory of domestication and the origin of high carotenoid orange carrot.</title>
        <authorList>
            <person name="Iorizzo M."/>
            <person name="Ellison S."/>
            <person name="Senalik D."/>
            <person name="Macko-Podgorni A."/>
            <person name="Grzebelus D."/>
            <person name="Bostan H."/>
            <person name="Rolling W."/>
            <person name="Curaba J."/>
            <person name="Simon P."/>
        </authorList>
    </citation>
    <scope>NUCLEOTIDE SEQUENCE</scope>
    <source>
        <tissue evidence="10">Leaf</tissue>
    </source>
</reference>
<keyword evidence="5" id="KW-1017">Isopeptide bond</keyword>